<dbReference type="AlphaFoldDB" id="A0A4Y6USV2"/>
<feature type="compositionally biased region" description="Low complexity" evidence="1">
    <location>
        <begin position="51"/>
        <end position="65"/>
    </location>
</feature>
<reference evidence="2 3" key="1">
    <citation type="submission" date="2019-06" db="EMBL/GenBank/DDBJ databases">
        <title>Saccharibacillus brassicae sp. nov., an endophytic bacterium isolated from Chinese cabbage seeds (Brassica pekinensis).</title>
        <authorList>
            <person name="Jiang L."/>
            <person name="Lee J."/>
            <person name="Kim S.W."/>
        </authorList>
    </citation>
    <scope>NUCLEOTIDE SEQUENCE [LARGE SCALE GENOMIC DNA]</scope>
    <source>
        <strain evidence="3">KCTC 43072 / ATSA2</strain>
    </source>
</reference>
<dbReference type="RefSeq" id="WP_141445825.1">
    <property type="nucleotide sequence ID" value="NZ_CP041217.1"/>
</dbReference>
<dbReference type="KEGG" id="saca:FFV09_00315"/>
<name>A0A4Y6USV2_SACBS</name>
<accession>A0A4Y6USV2</accession>
<dbReference type="Proteomes" id="UP000316968">
    <property type="component" value="Chromosome"/>
</dbReference>
<sequence length="76" mass="7948">MKKSIFKSLLASSLVFSIGGVGISSTSAQSLNVNQSNEVIDNQSNMVDDSISIDSESFSSDSNDSTGIKPASEEIT</sequence>
<evidence type="ECO:0000256" key="1">
    <source>
        <dbReference type="SAM" id="MobiDB-lite"/>
    </source>
</evidence>
<proteinExistence type="predicted"/>
<protein>
    <submittedName>
        <fullName evidence="2">Uncharacterized protein</fullName>
    </submittedName>
</protein>
<keyword evidence="3" id="KW-1185">Reference proteome</keyword>
<evidence type="ECO:0000313" key="2">
    <source>
        <dbReference type="EMBL" id="QDH19436.1"/>
    </source>
</evidence>
<feature type="region of interest" description="Disordered" evidence="1">
    <location>
        <begin position="51"/>
        <end position="76"/>
    </location>
</feature>
<dbReference type="EMBL" id="CP041217">
    <property type="protein sequence ID" value="QDH19436.1"/>
    <property type="molecule type" value="Genomic_DNA"/>
</dbReference>
<gene>
    <name evidence="2" type="ORF">FFV09_00315</name>
</gene>
<evidence type="ECO:0000313" key="3">
    <source>
        <dbReference type="Proteomes" id="UP000316968"/>
    </source>
</evidence>
<organism evidence="2 3">
    <name type="scientific">Saccharibacillus brassicae</name>
    <dbReference type="NCBI Taxonomy" id="2583377"/>
    <lineage>
        <taxon>Bacteria</taxon>
        <taxon>Bacillati</taxon>
        <taxon>Bacillota</taxon>
        <taxon>Bacilli</taxon>
        <taxon>Bacillales</taxon>
        <taxon>Paenibacillaceae</taxon>
        <taxon>Saccharibacillus</taxon>
    </lineage>
</organism>